<dbReference type="Proteomes" id="UP000234474">
    <property type="component" value="Unassembled WGS sequence"/>
</dbReference>
<dbReference type="PANTHER" id="PTHR43775:SF18">
    <property type="entry name" value="ENZYME, PUTATIVE (JCVI)-RELATED"/>
    <property type="match status" value="1"/>
</dbReference>
<keyword evidence="3" id="KW-1185">Reference proteome</keyword>
<dbReference type="SUPFAM" id="SSF53901">
    <property type="entry name" value="Thiolase-like"/>
    <property type="match status" value="1"/>
</dbReference>
<dbReference type="InterPro" id="IPR050091">
    <property type="entry name" value="PKS_NRPS_Biosynth_Enz"/>
</dbReference>
<dbReference type="InterPro" id="IPR014031">
    <property type="entry name" value="Ketoacyl_synth_C"/>
</dbReference>
<dbReference type="GO" id="GO:0004312">
    <property type="term" value="F:fatty acid synthase activity"/>
    <property type="evidence" value="ECO:0007669"/>
    <property type="project" value="TreeGrafter"/>
</dbReference>
<gene>
    <name evidence="2" type="ORF">P174DRAFT_380631</name>
</gene>
<dbReference type="GeneID" id="36530321"/>
<dbReference type="OrthoDB" id="329835at2759"/>
<name>A0A2I1BSC7_ASPN1</name>
<dbReference type="Gene3D" id="3.40.47.10">
    <property type="match status" value="1"/>
</dbReference>
<dbReference type="GO" id="GO:0006633">
    <property type="term" value="P:fatty acid biosynthetic process"/>
    <property type="evidence" value="ECO:0007669"/>
    <property type="project" value="TreeGrafter"/>
</dbReference>
<organism evidence="2 3">
    <name type="scientific">Aspergillus novofumigatus (strain IBT 16806)</name>
    <dbReference type="NCBI Taxonomy" id="1392255"/>
    <lineage>
        <taxon>Eukaryota</taxon>
        <taxon>Fungi</taxon>
        <taxon>Dikarya</taxon>
        <taxon>Ascomycota</taxon>
        <taxon>Pezizomycotina</taxon>
        <taxon>Eurotiomycetes</taxon>
        <taxon>Eurotiomycetidae</taxon>
        <taxon>Eurotiales</taxon>
        <taxon>Aspergillaceae</taxon>
        <taxon>Aspergillus</taxon>
        <taxon>Aspergillus subgen. Fumigati</taxon>
    </lineage>
</organism>
<proteinExistence type="predicted"/>
<dbReference type="AlphaFoldDB" id="A0A2I1BSC7"/>
<feature type="non-terminal residue" evidence="2">
    <location>
        <position position="1"/>
    </location>
</feature>
<reference evidence="3" key="1">
    <citation type="journal article" date="2018" name="Proc. Natl. Acad. Sci. U.S.A.">
        <title>Linking secondary metabolites to gene clusters through genome sequencing of six diverse Aspergillus species.</title>
        <authorList>
            <person name="Kaerboelling I."/>
            <person name="Vesth T.C."/>
            <person name="Frisvad J.C."/>
            <person name="Nybo J.L."/>
            <person name="Theobald S."/>
            <person name="Kuo A."/>
            <person name="Bowyer P."/>
            <person name="Matsuda Y."/>
            <person name="Mondo S."/>
            <person name="Lyhne E.K."/>
            <person name="Kogle M.E."/>
            <person name="Clum A."/>
            <person name="Lipzen A."/>
            <person name="Salamov A."/>
            <person name="Ngan C.Y."/>
            <person name="Daum C."/>
            <person name="Chiniquy J."/>
            <person name="Barry K."/>
            <person name="LaButti K."/>
            <person name="Haridas S."/>
            <person name="Simmons B.A."/>
            <person name="Magnuson J.K."/>
            <person name="Mortensen U.H."/>
            <person name="Larsen T.O."/>
            <person name="Grigoriev I.V."/>
            <person name="Baker S.E."/>
            <person name="Andersen M.R."/>
        </authorList>
    </citation>
    <scope>NUCLEOTIDE SEQUENCE [LARGE SCALE GENOMIC DNA]</scope>
    <source>
        <strain evidence="3">IBT 16806</strain>
    </source>
</reference>
<dbReference type="PANTHER" id="PTHR43775">
    <property type="entry name" value="FATTY ACID SYNTHASE"/>
    <property type="match status" value="1"/>
</dbReference>
<sequence>LIISLVKSNISHSELVAGLSSLLKTVLSLEHRVIPGNLIIVNPSPKIDFAALRLFTNALVSLGS</sequence>
<dbReference type="GO" id="GO:0044550">
    <property type="term" value="P:secondary metabolite biosynthetic process"/>
    <property type="evidence" value="ECO:0007669"/>
    <property type="project" value="TreeGrafter"/>
</dbReference>
<evidence type="ECO:0000313" key="3">
    <source>
        <dbReference type="Proteomes" id="UP000234474"/>
    </source>
</evidence>
<feature type="domain" description="Beta-ketoacyl synthase C-terminal" evidence="1">
    <location>
        <begin position="2"/>
        <end position="38"/>
    </location>
</feature>
<dbReference type="EMBL" id="MSZS01000018">
    <property type="protein sequence ID" value="PKX88320.1"/>
    <property type="molecule type" value="Genomic_DNA"/>
</dbReference>
<dbReference type="STRING" id="1392255.A0A2I1BSC7"/>
<evidence type="ECO:0000259" key="1">
    <source>
        <dbReference type="Pfam" id="PF02801"/>
    </source>
</evidence>
<comment type="caution">
    <text evidence="2">The sequence shown here is derived from an EMBL/GenBank/DDBJ whole genome shotgun (WGS) entry which is preliminary data.</text>
</comment>
<dbReference type="RefSeq" id="XP_024676915.1">
    <property type="nucleotide sequence ID" value="XM_024822995.1"/>
</dbReference>
<accession>A0A2I1BSC7</accession>
<dbReference type="Pfam" id="PF02801">
    <property type="entry name" value="Ketoacyl-synt_C"/>
    <property type="match status" value="1"/>
</dbReference>
<protein>
    <recommendedName>
        <fullName evidence="1">Beta-ketoacyl synthase C-terminal domain-containing protein</fullName>
    </recommendedName>
</protein>
<dbReference type="InterPro" id="IPR016039">
    <property type="entry name" value="Thiolase-like"/>
</dbReference>
<evidence type="ECO:0000313" key="2">
    <source>
        <dbReference type="EMBL" id="PKX88320.1"/>
    </source>
</evidence>
<dbReference type="VEuPathDB" id="FungiDB:P174DRAFT_380631"/>